<comment type="caution">
    <text evidence="20">The sequence shown here is derived from an EMBL/GenBank/DDBJ whole genome shotgun (WGS) entry which is preliminary data.</text>
</comment>
<comment type="catalytic activity">
    <reaction evidence="18 19">
        <text>alpha-ribazole 5'-phosphate + adenosylcob(III)inamide-GDP = adenosylcob(III)alamin 5'-phosphate + GMP + H(+)</text>
        <dbReference type="Rhea" id="RHEA:23560"/>
        <dbReference type="ChEBI" id="CHEBI:15378"/>
        <dbReference type="ChEBI" id="CHEBI:57918"/>
        <dbReference type="ChEBI" id="CHEBI:58115"/>
        <dbReference type="ChEBI" id="CHEBI:60487"/>
        <dbReference type="ChEBI" id="CHEBI:60493"/>
        <dbReference type="EC" id="2.7.8.26"/>
    </reaction>
</comment>
<evidence type="ECO:0000256" key="4">
    <source>
        <dbReference type="ARBA" id="ARBA00010561"/>
    </source>
</evidence>
<keyword evidence="11 19" id="KW-0460">Magnesium</keyword>
<name>F3PV59_9BACE</name>
<comment type="catalytic activity">
    <reaction evidence="17 19">
        <text>alpha-ribazole + adenosylcob(III)inamide-GDP = adenosylcob(III)alamin + GMP + H(+)</text>
        <dbReference type="Rhea" id="RHEA:16049"/>
        <dbReference type="ChEBI" id="CHEBI:10329"/>
        <dbReference type="ChEBI" id="CHEBI:15378"/>
        <dbReference type="ChEBI" id="CHEBI:18408"/>
        <dbReference type="ChEBI" id="CHEBI:58115"/>
        <dbReference type="ChEBI" id="CHEBI:60487"/>
        <dbReference type="EC" id="2.7.8.26"/>
    </reaction>
</comment>
<keyword evidence="7 19" id="KW-1003">Cell membrane</keyword>
<feature type="transmembrane region" description="Helical" evidence="19">
    <location>
        <begin position="196"/>
        <end position="213"/>
    </location>
</feature>
<gene>
    <name evidence="19" type="primary">cobS</name>
    <name evidence="20" type="ORF">HMPREF9446_02633</name>
</gene>
<sequence>MNILAALIFFTRLPFWKIREVPAECFKHVVPYWSLAGWLTGGVMAGTLWLAGQLLPISLAWIIAIITRLLITGCLHEDGLADFFDGFGGGSTRERTLTIMKDSHIGSYGVIGLVFYFLLLLQLRNLPLNFLCILVFCGDCWSKFCASQIINYLPYARKEEDSKAKVVYNRMSRTERLTAFACGVLPFVLFLPFRMWPALLFPVLTFVFLYRLMKHRLQGYTGDCCGATFLLCELSFYMGSLVLAYIYAIYNIDFLMEYTSMPLSIH</sequence>
<dbReference type="Proteomes" id="UP000003416">
    <property type="component" value="Unassembled WGS sequence"/>
</dbReference>
<reference evidence="20 21" key="1">
    <citation type="submission" date="2011-02" db="EMBL/GenBank/DDBJ databases">
        <authorList>
            <person name="Weinstock G."/>
            <person name="Sodergren E."/>
            <person name="Clifton S."/>
            <person name="Fulton L."/>
            <person name="Fulton B."/>
            <person name="Courtney L."/>
            <person name="Fronick C."/>
            <person name="Harrison M."/>
            <person name="Strong C."/>
            <person name="Farmer C."/>
            <person name="Delahaunty K."/>
            <person name="Markovic C."/>
            <person name="Hall O."/>
            <person name="Minx P."/>
            <person name="Tomlinson C."/>
            <person name="Mitreva M."/>
            <person name="Hou S."/>
            <person name="Chen J."/>
            <person name="Wollam A."/>
            <person name="Pepin K.H."/>
            <person name="Johnson M."/>
            <person name="Bhonagiri V."/>
            <person name="Zhang X."/>
            <person name="Suruliraj S."/>
            <person name="Warren W."/>
            <person name="Chinwalla A."/>
            <person name="Mardis E.R."/>
            <person name="Wilson R.K."/>
        </authorList>
    </citation>
    <scope>NUCLEOTIDE SEQUENCE [LARGE SCALE GENOMIC DNA]</scope>
    <source>
        <strain evidence="20 21">YIT 12057</strain>
    </source>
</reference>
<evidence type="ECO:0000256" key="19">
    <source>
        <dbReference type="HAMAP-Rule" id="MF_00719"/>
    </source>
</evidence>
<dbReference type="EMBL" id="AFBN01000060">
    <property type="protein sequence ID" value="EGF55521.1"/>
    <property type="molecule type" value="Genomic_DNA"/>
</dbReference>
<evidence type="ECO:0000256" key="11">
    <source>
        <dbReference type="ARBA" id="ARBA00022842"/>
    </source>
</evidence>
<proteinExistence type="inferred from homology"/>
<comment type="similarity">
    <text evidence="4 19">Belongs to the CobS family.</text>
</comment>
<evidence type="ECO:0000313" key="20">
    <source>
        <dbReference type="EMBL" id="EGF55521.1"/>
    </source>
</evidence>
<comment type="function">
    <text evidence="14 19">Joins adenosylcobinamide-GDP and alpha-ribazole to generate adenosylcobalamin (Ado-cobalamin). Also synthesizes adenosylcobalamin 5'-phosphate from adenosylcobinamide-GDP and alpha-ribazole 5'-phosphate.</text>
</comment>
<keyword evidence="21" id="KW-1185">Reference proteome</keyword>
<evidence type="ECO:0000313" key="21">
    <source>
        <dbReference type="Proteomes" id="UP000003416"/>
    </source>
</evidence>
<evidence type="ECO:0000256" key="16">
    <source>
        <dbReference type="ARBA" id="ARBA00032853"/>
    </source>
</evidence>
<feature type="transmembrane region" description="Helical" evidence="19">
    <location>
        <begin position="225"/>
        <end position="250"/>
    </location>
</feature>
<feature type="transmembrane region" description="Helical" evidence="19">
    <location>
        <begin position="105"/>
        <end position="122"/>
    </location>
</feature>
<dbReference type="UniPathway" id="UPA00148">
    <property type="reaction ID" value="UER00238"/>
</dbReference>
<organism evidence="20 21">
    <name type="scientific">Bacteroides fluxus YIT 12057</name>
    <dbReference type="NCBI Taxonomy" id="763034"/>
    <lineage>
        <taxon>Bacteria</taxon>
        <taxon>Pseudomonadati</taxon>
        <taxon>Bacteroidota</taxon>
        <taxon>Bacteroidia</taxon>
        <taxon>Bacteroidales</taxon>
        <taxon>Bacteroidaceae</taxon>
        <taxon>Bacteroides</taxon>
    </lineage>
</organism>
<dbReference type="GeneID" id="86050126"/>
<evidence type="ECO:0000256" key="8">
    <source>
        <dbReference type="ARBA" id="ARBA00022573"/>
    </source>
</evidence>
<evidence type="ECO:0000256" key="1">
    <source>
        <dbReference type="ARBA" id="ARBA00001946"/>
    </source>
</evidence>
<dbReference type="RefSeq" id="WP_009125884.1">
    <property type="nucleotide sequence ID" value="NZ_GL882656.1"/>
</dbReference>
<keyword evidence="8 19" id="KW-0169">Cobalamin biosynthesis</keyword>
<dbReference type="GO" id="GO:0005886">
    <property type="term" value="C:plasma membrane"/>
    <property type="evidence" value="ECO:0007669"/>
    <property type="project" value="UniProtKB-SubCell"/>
</dbReference>
<evidence type="ECO:0000256" key="14">
    <source>
        <dbReference type="ARBA" id="ARBA00025228"/>
    </source>
</evidence>
<dbReference type="STRING" id="763034.HMPREF9446_02633"/>
<evidence type="ECO:0000256" key="3">
    <source>
        <dbReference type="ARBA" id="ARBA00004663"/>
    </source>
</evidence>
<comment type="pathway">
    <text evidence="3 19">Cofactor biosynthesis; adenosylcobalamin biosynthesis; adenosylcobalamin from cob(II)yrinate a,c-diamide: step 7/7.</text>
</comment>
<dbReference type="EC" id="2.7.8.26" evidence="5 19"/>
<comment type="subcellular location">
    <subcellularLocation>
        <location evidence="2 19">Cell membrane</location>
        <topology evidence="2 19">Multi-pass membrane protein</topology>
    </subcellularLocation>
</comment>
<dbReference type="PANTHER" id="PTHR34148">
    <property type="entry name" value="ADENOSYLCOBINAMIDE-GDP RIBAZOLETRANSFERASE"/>
    <property type="match status" value="1"/>
</dbReference>
<evidence type="ECO:0000256" key="13">
    <source>
        <dbReference type="ARBA" id="ARBA00023136"/>
    </source>
</evidence>
<evidence type="ECO:0000256" key="15">
    <source>
        <dbReference type="ARBA" id="ARBA00032605"/>
    </source>
</evidence>
<evidence type="ECO:0000256" key="12">
    <source>
        <dbReference type="ARBA" id="ARBA00022989"/>
    </source>
</evidence>
<dbReference type="GO" id="GO:0009236">
    <property type="term" value="P:cobalamin biosynthetic process"/>
    <property type="evidence" value="ECO:0007669"/>
    <property type="project" value="UniProtKB-UniRule"/>
</dbReference>
<evidence type="ECO:0000256" key="10">
    <source>
        <dbReference type="ARBA" id="ARBA00022692"/>
    </source>
</evidence>
<feature type="transmembrane region" description="Helical" evidence="19">
    <location>
        <begin position="47"/>
        <end position="71"/>
    </location>
</feature>
<dbReference type="GO" id="GO:0008818">
    <property type="term" value="F:cobalamin 5'-phosphate synthase activity"/>
    <property type="evidence" value="ECO:0007669"/>
    <property type="project" value="UniProtKB-UniRule"/>
</dbReference>
<comment type="cofactor">
    <cofactor evidence="1 19">
        <name>Mg(2+)</name>
        <dbReference type="ChEBI" id="CHEBI:18420"/>
    </cofactor>
</comment>
<dbReference type="InterPro" id="IPR003805">
    <property type="entry name" value="CobS"/>
</dbReference>
<evidence type="ECO:0000256" key="2">
    <source>
        <dbReference type="ARBA" id="ARBA00004651"/>
    </source>
</evidence>
<keyword evidence="9 19" id="KW-0808">Transferase</keyword>
<dbReference type="HOGENOM" id="CLU_057426_1_1_10"/>
<dbReference type="HAMAP" id="MF_00719">
    <property type="entry name" value="CobS"/>
    <property type="match status" value="1"/>
</dbReference>
<evidence type="ECO:0000256" key="7">
    <source>
        <dbReference type="ARBA" id="ARBA00022475"/>
    </source>
</evidence>
<keyword evidence="13 19" id="KW-0472">Membrane</keyword>
<evidence type="ECO:0000256" key="9">
    <source>
        <dbReference type="ARBA" id="ARBA00022679"/>
    </source>
</evidence>
<keyword evidence="12 19" id="KW-1133">Transmembrane helix</keyword>
<dbReference type="AlphaFoldDB" id="F3PV59"/>
<evidence type="ECO:0000256" key="17">
    <source>
        <dbReference type="ARBA" id="ARBA00048623"/>
    </source>
</evidence>
<dbReference type="Pfam" id="PF02654">
    <property type="entry name" value="CobS"/>
    <property type="match status" value="1"/>
</dbReference>
<evidence type="ECO:0000256" key="18">
    <source>
        <dbReference type="ARBA" id="ARBA00049504"/>
    </source>
</evidence>
<evidence type="ECO:0000256" key="6">
    <source>
        <dbReference type="ARBA" id="ARBA00015850"/>
    </source>
</evidence>
<dbReference type="PANTHER" id="PTHR34148:SF1">
    <property type="entry name" value="ADENOSYLCOBINAMIDE-GDP RIBAZOLETRANSFERASE"/>
    <property type="match status" value="1"/>
</dbReference>
<protein>
    <recommendedName>
        <fullName evidence="6 19">Adenosylcobinamide-GDP ribazoletransferase</fullName>
        <ecNumber evidence="5 19">2.7.8.26</ecNumber>
    </recommendedName>
    <alternativeName>
        <fullName evidence="16 19">Cobalamin synthase</fullName>
    </alternativeName>
    <alternativeName>
        <fullName evidence="15 19">Cobalamin-5'-phosphate synthase</fullName>
    </alternativeName>
</protein>
<evidence type="ECO:0000256" key="5">
    <source>
        <dbReference type="ARBA" id="ARBA00013200"/>
    </source>
</evidence>
<keyword evidence="10 19" id="KW-0812">Transmembrane</keyword>
<dbReference type="GO" id="GO:0051073">
    <property type="term" value="F:adenosylcobinamide-GDP ribazoletransferase activity"/>
    <property type="evidence" value="ECO:0007669"/>
    <property type="project" value="UniProtKB-UniRule"/>
</dbReference>
<dbReference type="eggNOG" id="COG0368">
    <property type="taxonomic scope" value="Bacteria"/>
</dbReference>
<accession>F3PV59</accession>